<organism evidence="5 6">
    <name type="scientific">Lujinxingia vulgaris</name>
    <dbReference type="NCBI Taxonomy" id="2600176"/>
    <lineage>
        <taxon>Bacteria</taxon>
        <taxon>Deltaproteobacteria</taxon>
        <taxon>Bradymonadales</taxon>
        <taxon>Lujinxingiaceae</taxon>
        <taxon>Lujinxingia</taxon>
    </lineage>
</organism>
<keyword evidence="6" id="KW-1185">Reference proteome</keyword>
<dbReference type="CDD" id="cd00060">
    <property type="entry name" value="FHA"/>
    <property type="match status" value="2"/>
</dbReference>
<keyword evidence="3" id="KW-1133">Transmembrane helix</keyword>
<dbReference type="InterPro" id="IPR050923">
    <property type="entry name" value="Cell_Proc_Reg/RNA_Proc"/>
</dbReference>
<keyword evidence="1" id="KW-0802">TPR repeat</keyword>
<evidence type="ECO:0000256" key="3">
    <source>
        <dbReference type="SAM" id="Phobius"/>
    </source>
</evidence>
<dbReference type="SUPFAM" id="SSF48452">
    <property type="entry name" value="TPR-like"/>
    <property type="match status" value="1"/>
</dbReference>
<dbReference type="InterPro" id="IPR000253">
    <property type="entry name" value="FHA_dom"/>
</dbReference>
<feature type="transmembrane region" description="Helical" evidence="3">
    <location>
        <begin position="268"/>
        <end position="289"/>
    </location>
</feature>
<evidence type="ECO:0000256" key="2">
    <source>
        <dbReference type="SAM" id="MobiDB-lite"/>
    </source>
</evidence>
<dbReference type="OrthoDB" id="5486376at2"/>
<gene>
    <name evidence="5" type="ORF">FRC98_14080</name>
</gene>
<feature type="repeat" description="TPR" evidence="1">
    <location>
        <begin position="550"/>
        <end position="583"/>
    </location>
</feature>
<dbReference type="InterPro" id="IPR019734">
    <property type="entry name" value="TPR_rpt"/>
</dbReference>
<keyword evidence="3" id="KW-0472">Membrane</keyword>
<dbReference type="AlphaFoldDB" id="A0A5C6XCG0"/>
<feature type="region of interest" description="Disordered" evidence="2">
    <location>
        <begin position="97"/>
        <end position="118"/>
    </location>
</feature>
<dbReference type="RefSeq" id="WP_146982080.1">
    <property type="nucleotide sequence ID" value="NZ_VOSM01000007.1"/>
</dbReference>
<dbReference type="Gene3D" id="2.60.200.20">
    <property type="match status" value="2"/>
</dbReference>
<evidence type="ECO:0000259" key="4">
    <source>
        <dbReference type="PROSITE" id="PS50006"/>
    </source>
</evidence>
<dbReference type="EMBL" id="VOSM01000007">
    <property type="protein sequence ID" value="TXD35801.1"/>
    <property type="molecule type" value="Genomic_DNA"/>
</dbReference>
<dbReference type="PROSITE" id="PS50006">
    <property type="entry name" value="FHA_DOMAIN"/>
    <property type="match status" value="2"/>
</dbReference>
<evidence type="ECO:0000313" key="6">
    <source>
        <dbReference type="Proteomes" id="UP000321412"/>
    </source>
</evidence>
<evidence type="ECO:0000313" key="5">
    <source>
        <dbReference type="EMBL" id="TXD35801.1"/>
    </source>
</evidence>
<reference evidence="5 6" key="1">
    <citation type="submission" date="2019-08" db="EMBL/GenBank/DDBJ databases">
        <title>Bradymonadales sp. TMQ4.</title>
        <authorList>
            <person name="Liang Q."/>
        </authorList>
    </citation>
    <scope>NUCLEOTIDE SEQUENCE [LARGE SCALE GENOMIC DNA]</scope>
    <source>
        <strain evidence="5 6">TMQ4</strain>
    </source>
</reference>
<comment type="caution">
    <text evidence="5">The sequence shown here is derived from an EMBL/GenBank/DDBJ whole genome shotgun (WGS) entry which is preliminary data.</text>
</comment>
<name>A0A5C6XCG0_9DELT</name>
<protein>
    <submittedName>
        <fullName evidence="5">FHA domain-containing protein</fullName>
    </submittedName>
</protein>
<accession>A0A5C6XCG0</accession>
<sequence>MHKLLIEDDEGGKTVVSLIRDEITVGRAEGNTIRLTERNVSRNHARILRQDDKIFVEDVSARYGVKRNGKNIKGREELAVGDVVLIGDYRLTLQGEKKAKPLPKPKARAPGKGPGANEVTTVTRLSDLEQTEREVTSMMPALPAKLVVISSNFAGQEFALTQNETVIGRGEDCHFIIDHRSISQKHAKIVREKNATYKIVDLNSKNGVKVSGESYRATHLKRGDVVELGHVKFRFVEPGENYVFTPPAPEAAAPDFAAAQSSGGPNKAVVFGGGILVAALLAIGAIFLLGGDKESPGGEAVAEVDPQVQAAAAQEIADLEVAEGDDRIDAAIDSAKEDVDAGQLQRAIGKLESIGELMDPNADQQRRINEMLSSARNELPFQRLYEDARDSLEAGEALEALEHASAIPSHSLFYKKMEEDGTLAGILNAVVSEARSELNNGKNDAARDLAESVLLVRSTHQPAKDLLTRIEEQEEAARAAVAARAEAAAARGAGSSSGGSRAPSRKKAAEPTLSPEEARTLFTNAARKVASGDPRGAITDCTQGVRGGNADCHRILGVAYGQLNDIDAACRHYRQYMRTGPSNPGAVEAQMERLGCPP</sequence>
<dbReference type="SMART" id="SM00240">
    <property type="entry name" value="FHA"/>
    <property type="match status" value="2"/>
</dbReference>
<feature type="compositionally biased region" description="Low complexity" evidence="2">
    <location>
        <begin position="490"/>
        <end position="502"/>
    </location>
</feature>
<feature type="compositionally biased region" description="Basic residues" evidence="2">
    <location>
        <begin position="100"/>
        <end position="109"/>
    </location>
</feature>
<feature type="domain" description="FHA" evidence="4">
    <location>
        <begin position="165"/>
        <end position="215"/>
    </location>
</feature>
<dbReference type="InterPro" id="IPR008984">
    <property type="entry name" value="SMAD_FHA_dom_sf"/>
</dbReference>
<dbReference type="Proteomes" id="UP000321412">
    <property type="component" value="Unassembled WGS sequence"/>
</dbReference>
<dbReference type="PANTHER" id="PTHR23308">
    <property type="entry name" value="NUCLEAR INHIBITOR OF PROTEIN PHOSPHATASE-1"/>
    <property type="match status" value="1"/>
</dbReference>
<dbReference type="Pfam" id="PF00498">
    <property type="entry name" value="FHA"/>
    <property type="match status" value="2"/>
</dbReference>
<feature type="region of interest" description="Disordered" evidence="2">
    <location>
        <begin position="490"/>
        <end position="518"/>
    </location>
</feature>
<evidence type="ECO:0000256" key="1">
    <source>
        <dbReference type="PROSITE-ProRule" id="PRU00339"/>
    </source>
</evidence>
<dbReference type="PROSITE" id="PS50005">
    <property type="entry name" value="TPR"/>
    <property type="match status" value="1"/>
</dbReference>
<dbReference type="InterPro" id="IPR011990">
    <property type="entry name" value="TPR-like_helical_dom_sf"/>
</dbReference>
<feature type="domain" description="FHA" evidence="4">
    <location>
        <begin position="23"/>
        <end position="72"/>
    </location>
</feature>
<proteinExistence type="predicted"/>
<dbReference type="Gene3D" id="1.25.40.10">
    <property type="entry name" value="Tetratricopeptide repeat domain"/>
    <property type="match status" value="1"/>
</dbReference>
<keyword evidence="3" id="KW-0812">Transmembrane</keyword>
<dbReference type="SUPFAM" id="SSF49879">
    <property type="entry name" value="SMAD/FHA domain"/>
    <property type="match status" value="2"/>
</dbReference>